<dbReference type="Proteomes" id="UP000664164">
    <property type="component" value="Unassembled WGS sequence"/>
</dbReference>
<keyword evidence="3 6" id="KW-0812">Transmembrane</keyword>
<feature type="transmembrane region" description="Helical" evidence="6">
    <location>
        <begin position="117"/>
        <end position="137"/>
    </location>
</feature>
<keyword evidence="5 6" id="KW-0472">Membrane</keyword>
<comment type="subcellular location">
    <subcellularLocation>
        <location evidence="1">Cell membrane</location>
        <topology evidence="1">Multi-pass membrane protein</topology>
    </subcellularLocation>
</comment>
<proteinExistence type="predicted"/>
<name>A0A939KNF0_9MICC</name>
<feature type="transmembrane region" description="Helical" evidence="6">
    <location>
        <begin position="193"/>
        <end position="212"/>
    </location>
</feature>
<dbReference type="PANTHER" id="PTHR30086">
    <property type="entry name" value="ARGININE EXPORTER PROTEIN ARGO"/>
    <property type="match status" value="1"/>
</dbReference>
<protein>
    <submittedName>
        <fullName evidence="7">Amino acid transporter</fullName>
    </submittedName>
</protein>
<dbReference type="EMBL" id="JAFNLL010000010">
    <property type="protein sequence ID" value="MBO1267540.1"/>
    <property type="molecule type" value="Genomic_DNA"/>
</dbReference>
<dbReference type="RefSeq" id="WP_207615343.1">
    <property type="nucleotide sequence ID" value="NZ_JAFNLL010000010.1"/>
</dbReference>
<dbReference type="GO" id="GO:0005886">
    <property type="term" value="C:plasma membrane"/>
    <property type="evidence" value="ECO:0007669"/>
    <property type="project" value="UniProtKB-SubCell"/>
</dbReference>
<keyword evidence="8" id="KW-1185">Reference proteome</keyword>
<evidence type="ECO:0000256" key="5">
    <source>
        <dbReference type="ARBA" id="ARBA00023136"/>
    </source>
</evidence>
<reference evidence="7" key="1">
    <citation type="submission" date="2021-03" db="EMBL/GenBank/DDBJ databases">
        <title>A new species, PO-11, isolated from a karst cave deposit.</title>
        <authorList>
            <person name="Zhaoxiaoyong W."/>
        </authorList>
    </citation>
    <scope>NUCLEOTIDE SEQUENCE</scope>
    <source>
        <strain evidence="7">PO-11</strain>
    </source>
</reference>
<dbReference type="AlphaFoldDB" id="A0A939KNF0"/>
<evidence type="ECO:0000256" key="2">
    <source>
        <dbReference type="ARBA" id="ARBA00022475"/>
    </source>
</evidence>
<gene>
    <name evidence="7" type="ORF">J1902_06000</name>
</gene>
<comment type="caution">
    <text evidence="7">The sequence shown here is derived from an EMBL/GenBank/DDBJ whole genome shotgun (WGS) entry which is preliminary data.</text>
</comment>
<dbReference type="GO" id="GO:0015171">
    <property type="term" value="F:amino acid transmembrane transporter activity"/>
    <property type="evidence" value="ECO:0007669"/>
    <property type="project" value="TreeGrafter"/>
</dbReference>
<keyword evidence="2" id="KW-1003">Cell membrane</keyword>
<dbReference type="Pfam" id="PF01810">
    <property type="entry name" value="LysE"/>
    <property type="match status" value="1"/>
</dbReference>
<feature type="transmembrane region" description="Helical" evidence="6">
    <location>
        <begin position="157"/>
        <end position="181"/>
    </location>
</feature>
<sequence length="213" mass="21289">MNTSDILHAAGLGLGTGLALIVAIGAQNAFVLRQGIRGQHVWPIVAVCALSDAALIAAGVIGTGALFTAAPLAVVVLRYVGAAFLVGYGAMAARRALRPQALTAADGGTSSPAGGRAGLAAALATVLALTWLNPHVYLDTVVLLGSVANAQGAGLQWWFGGGAMVGSVLWFCSLGFGARLLRGFFARPASWRILDGGIAVTMTALGVGLALGG</sequence>
<evidence type="ECO:0000313" key="8">
    <source>
        <dbReference type="Proteomes" id="UP000664164"/>
    </source>
</evidence>
<evidence type="ECO:0000256" key="3">
    <source>
        <dbReference type="ARBA" id="ARBA00022692"/>
    </source>
</evidence>
<organism evidence="7 8">
    <name type="scientific">Arthrobacter cavernae</name>
    <dbReference type="NCBI Taxonomy" id="2817681"/>
    <lineage>
        <taxon>Bacteria</taxon>
        <taxon>Bacillati</taxon>
        <taxon>Actinomycetota</taxon>
        <taxon>Actinomycetes</taxon>
        <taxon>Micrococcales</taxon>
        <taxon>Micrococcaceae</taxon>
        <taxon>Arthrobacter</taxon>
    </lineage>
</organism>
<evidence type="ECO:0000256" key="6">
    <source>
        <dbReference type="SAM" id="Phobius"/>
    </source>
</evidence>
<dbReference type="InterPro" id="IPR001123">
    <property type="entry name" value="LeuE-type"/>
</dbReference>
<dbReference type="PANTHER" id="PTHR30086:SF20">
    <property type="entry name" value="ARGININE EXPORTER PROTEIN ARGO-RELATED"/>
    <property type="match status" value="1"/>
</dbReference>
<evidence type="ECO:0000256" key="1">
    <source>
        <dbReference type="ARBA" id="ARBA00004651"/>
    </source>
</evidence>
<evidence type="ECO:0000313" key="7">
    <source>
        <dbReference type="EMBL" id="MBO1267540.1"/>
    </source>
</evidence>
<keyword evidence="4 6" id="KW-1133">Transmembrane helix</keyword>
<evidence type="ECO:0000256" key="4">
    <source>
        <dbReference type="ARBA" id="ARBA00022989"/>
    </source>
</evidence>
<feature type="transmembrane region" description="Helical" evidence="6">
    <location>
        <begin position="6"/>
        <end position="32"/>
    </location>
</feature>
<accession>A0A939KNF0</accession>
<feature type="transmembrane region" description="Helical" evidence="6">
    <location>
        <begin position="44"/>
        <end position="70"/>
    </location>
</feature>
<feature type="transmembrane region" description="Helical" evidence="6">
    <location>
        <begin position="76"/>
        <end position="97"/>
    </location>
</feature>